<name>A0A0A9AP85_ARUDO</name>
<dbReference type="AlphaFoldDB" id="A0A0A9AP85"/>
<protein>
    <submittedName>
        <fullName evidence="1">Uncharacterized protein</fullName>
    </submittedName>
</protein>
<reference evidence="1" key="2">
    <citation type="journal article" date="2015" name="Data Brief">
        <title>Shoot transcriptome of the giant reed, Arundo donax.</title>
        <authorList>
            <person name="Barrero R.A."/>
            <person name="Guerrero F.D."/>
            <person name="Moolhuijzen P."/>
            <person name="Goolsby J.A."/>
            <person name="Tidwell J."/>
            <person name="Bellgard S.E."/>
            <person name="Bellgard M.I."/>
        </authorList>
    </citation>
    <scope>NUCLEOTIDE SEQUENCE</scope>
    <source>
        <tissue evidence="1">Shoot tissue taken approximately 20 cm above the soil surface</tissue>
    </source>
</reference>
<evidence type="ECO:0000313" key="1">
    <source>
        <dbReference type="EMBL" id="JAD50735.1"/>
    </source>
</evidence>
<organism evidence="1">
    <name type="scientific">Arundo donax</name>
    <name type="common">Giant reed</name>
    <name type="synonym">Donax arundinaceus</name>
    <dbReference type="NCBI Taxonomy" id="35708"/>
    <lineage>
        <taxon>Eukaryota</taxon>
        <taxon>Viridiplantae</taxon>
        <taxon>Streptophyta</taxon>
        <taxon>Embryophyta</taxon>
        <taxon>Tracheophyta</taxon>
        <taxon>Spermatophyta</taxon>
        <taxon>Magnoliopsida</taxon>
        <taxon>Liliopsida</taxon>
        <taxon>Poales</taxon>
        <taxon>Poaceae</taxon>
        <taxon>PACMAD clade</taxon>
        <taxon>Arundinoideae</taxon>
        <taxon>Arundineae</taxon>
        <taxon>Arundo</taxon>
    </lineage>
</organism>
<accession>A0A0A9AP85</accession>
<reference evidence="1" key="1">
    <citation type="submission" date="2014-09" db="EMBL/GenBank/DDBJ databases">
        <authorList>
            <person name="Magalhaes I.L.F."/>
            <person name="Oliveira U."/>
            <person name="Santos F.R."/>
            <person name="Vidigal T.H.D.A."/>
            <person name="Brescovit A.D."/>
            <person name="Santos A.J."/>
        </authorList>
    </citation>
    <scope>NUCLEOTIDE SEQUENCE</scope>
    <source>
        <tissue evidence="1">Shoot tissue taken approximately 20 cm above the soil surface</tissue>
    </source>
</reference>
<sequence>MWDIEYTMLCMWNCKPAENFNLSSKRQELRCSIKLSEFKLDPAQKS</sequence>
<dbReference type="EMBL" id="GBRH01247160">
    <property type="protein sequence ID" value="JAD50735.1"/>
    <property type="molecule type" value="Transcribed_RNA"/>
</dbReference>
<proteinExistence type="predicted"/>